<name>A0A6A6VR82_9PLEO</name>
<gene>
    <name evidence="2" type="ORF">M011DRAFT_483001</name>
</gene>
<feature type="chain" id="PRO_5025412010" evidence="1">
    <location>
        <begin position="19"/>
        <end position="238"/>
    </location>
</feature>
<evidence type="ECO:0000313" key="3">
    <source>
        <dbReference type="Proteomes" id="UP000799440"/>
    </source>
</evidence>
<dbReference type="EMBL" id="MU006561">
    <property type="protein sequence ID" value="KAF2752296.1"/>
    <property type="molecule type" value="Genomic_DNA"/>
</dbReference>
<dbReference type="Proteomes" id="UP000799440">
    <property type="component" value="Unassembled WGS sequence"/>
</dbReference>
<protein>
    <submittedName>
        <fullName evidence="2">Uncharacterized protein</fullName>
    </submittedName>
</protein>
<feature type="signal peptide" evidence="1">
    <location>
        <begin position="1"/>
        <end position="18"/>
    </location>
</feature>
<proteinExistence type="predicted"/>
<sequence>MRVAAVLLALAVWARADAAPEDGPAAATAIAEGKNWTPKKAYAEPFEGLNNRSISNALAFGSLVGRQTGQQCSTLGGEAYNCGFDQQCCRNTAGCCDGGPGDVECVITGGTGIQGCCPLNEGYVTCGGTTCVWGRCCQEVGTACAGLSQCCKEGGCCDDSEECCGDVCCRGLSKCCGGKICCDAGFVCEAAGRCVPEATSAAATTIIQTVVAKDDATKRMPSGCLGAAMMLSLASYLV</sequence>
<evidence type="ECO:0000256" key="1">
    <source>
        <dbReference type="SAM" id="SignalP"/>
    </source>
</evidence>
<keyword evidence="3" id="KW-1185">Reference proteome</keyword>
<dbReference type="AlphaFoldDB" id="A0A6A6VR82"/>
<organism evidence="2 3">
    <name type="scientific">Sporormia fimetaria CBS 119925</name>
    <dbReference type="NCBI Taxonomy" id="1340428"/>
    <lineage>
        <taxon>Eukaryota</taxon>
        <taxon>Fungi</taxon>
        <taxon>Dikarya</taxon>
        <taxon>Ascomycota</taxon>
        <taxon>Pezizomycotina</taxon>
        <taxon>Dothideomycetes</taxon>
        <taxon>Pleosporomycetidae</taxon>
        <taxon>Pleosporales</taxon>
        <taxon>Sporormiaceae</taxon>
        <taxon>Sporormia</taxon>
    </lineage>
</organism>
<reference evidence="2" key="1">
    <citation type="journal article" date="2020" name="Stud. Mycol.">
        <title>101 Dothideomycetes genomes: a test case for predicting lifestyles and emergence of pathogens.</title>
        <authorList>
            <person name="Haridas S."/>
            <person name="Albert R."/>
            <person name="Binder M."/>
            <person name="Bloem J."/>
            <person name="Labutti K."/>
            <person name="Salamov A."/>
            <person name="Andreopoulos B."/>
            <person name="Baker S."/>
            <person name="Barry K."/>
            <person name="Bills G."/>
            <person name="Bluhm B."/>
            <person name="Cannon C."/>
            <person name="Castanera R."/>
            <person name="Culley D."/>
            <person name="Daum C."/>
            <person name="Ezra D."/>
            <person name="Gonzalez J."/>
            <person name="Henrissat B."/>
            <person name="Kuo A."/>
            <person name="Liang C."/>
            <person name="Lipzen A."/>
            <person name="Lutzoni F."/>
            <person name="Magnuson J."/>
            <person name="Mondo S."/>
            <person name="Nolan M."/>
            <person name="Ohm R."/>
            <person name="Pangilinan J."/>
            <person name="Park H.-J."/>
            <person name="Ramirez L."/>
            <person name="Alfaro M."/>
            <person name="Sun H."/>
            <person name="Tritt A."/>
            <person name="Yoshinaga Y."/>
            <person name="Zwiers L.-H."/>
            <person name="Turgeon B."/>
            <person name="Goodwin S."/>
            <person name="Spatafora J."/>
            <person name="Crous P."/>
            <person name="Grigoriev I."/>
        </authorList>
    </citation>
    <scope>NUCLEOTIDE SEQUENCE</scope>
    <source>
        <strain evidence="2">CBS 119925</strain>
    </source>
</reference>
<dbReference type="OrthoDB" id="10352891at2759"/>
<keyword evidence="1" id="KW-0732">Signal</keyword>
<evidence type="ECO:0000313" key="2">
    <source>
        <dbReference type="EMBL" id="KAF2752296.1"/>
    </source>
</evidence>
<accession>A0A6A6VR82</accession>